<dbReference type="GO" id="GO:0005789">
    <property type="term" value="C:endoplasmic reticulum membrane"/>
    <property type="evidence" value="ECO:0007669"/>
    <property type="project" value="TreeGrafter"/>
</dbReference>
<dbReference type="InterPro" id="IPR056761">
    <property type="entry name" value="Ufl1-like_C"/>
</dbReference>
<feature type="compositionally biased region" description="Polar residues" evidence="1">
    <location>
        <begin position="521"/>
        <end position="530"/>
    </location>
</feature>
<feature type="compositionally biased region" description="Basic residues" evidence="1">
    <location>
        <begin position="503"/>
        <end position="516"/>
    </location>
</feature>
<dbReference type="InterPro" id="IPR018611">
    <property type="entry name" value="Ufl1"/>
</dbReference>
<evidence type="ECO:0000259" key="2">
    <source>
        <dbReference type="Pfam" id="PF09743"/>
    </source>
</evidence>
<dbReference type="PANTHER" id="PTHR31057:SF0">
    <property type="entry name" value="E3 UFM1-PROTEIN LIGASE 1"/>
    <property type="match status" value="1"/>
</dbReference>
<dbReference type="GO" id="GO:0034976">
    <property type="term" value="P:response to endoplasmic reticulum stress"/>
    <property type="evidence" value="ECO:0007669"/>
    <property type="project" value="TreeGrafter"/>
</dbReference>
<accession>A0A9N8E973</accession>
<dbReference type="GO" id="GO:0061666">
    <property type="term" value="F:UFM1 ligase activity"/>
    <property type="evidence" value="ECO:0007669"/>
    <property type="project" value="InterPro"/>
</dbReference>
<evidence type="ECO:0000256" key="1">
    <source>
        <dbReference type="SAM" id="MobiDB-lite"/>
    </source>
</evidence>
<protein>
    <submittedName>
        <fullName evidence="4">Uncharacterized protein</fullName>
    </submittedName>
</protein>
<organism evidence="4 5">
    <name type="scientific">Seminavis robusta</name>
    <dbReference type="NCBI Taxonomy" id="568900"/>
    <lineage>
        <taxon>Eukaryota</taxon>
        <taxon>Sar</taxon>
        <taxon>Stramenopiles</taxon>
        <taxon>Ochrophyta</taxon>
        <taxon>Bacillariophyta</taxon>
        <taxon>Bacillariophyceae</taxon>
        <taxon>Bacillariophycidae</taxon>
        <taxon>Naviculales</taxon>
        <taxon>Naviculaceae</taxon>
        <taxon>Seminavis</taxon>
    </lineage>
</organism>
<feature type="region of interest" description="Disordered" evidence="1">
    <location>
        <begin position="1"/>
        <end position="29"/>
    </location>
</feature>
<dbReference type="GO" id="GO:1990592">
    <property type="term" value="P:protein K69-linked ufmylation"/>
    <property type="evidence" value="ECO:0007669"/>
    <property type="project" value="TreeGrafter"/>
</dbReference>
<dbReference type="EMBL" id="CAICTM010000687">
    <property type="protein sequence ID" value="CAB9514994.1"/>
    <property type="molecule type" value="Genomic_DNA"/>
</dbReference>
<evidence type="ECO:0000313" key="4">
    <source>
        <dbReference type="EMBL" id="CAB9514994.1"/>
    </source>
</evidence>
<feature type="domain" description="E3 UFM1-protein ligase 1-like N-terminal" evidence="2">
    <location>
        <begin position="118"/>
        <end position="351"/>
    </location>
</feature>
<comment type="caution">
    <text evidence="4">The sequence shown here is derived from an EMBL/GenBank/DDBJ whole genome shotgun (WGS) entry which is preliminary data.</text>
</comment>
<evidence type="ECO:0000259" key="3">
    <source>
        <dbReference type="Pfam" id="PF25041"/>
    </source>
</evidence>
<dbReference type="GO" id="GO:0032434">
    <property type="term" value="P:regulation of proteasomal ubiquitin-dependent protein catabolic process"/>
    <property type="evidence" value="ECO:0007669"/>
    <property type="project" value="TreeGrafter"/>
</dbReference>
<dbReference type="PANTHER" id="PTHR31057">
    <property type="entry name" value="E3 UFM1-PROTEIN LIGASE 1"/>
    <property type="match status" value="1"/>
</dbReference>
<name>A0A9N8E973_9STRA</name>
<evidence type="ECO:0000313" key="5">
    <source>
        <dbReference type="Proteomes" id="UP001153069"/>
    </source>
</evidence>
<keyword evidence="5" id="KW-1185">Reference proteome</keyword>
<feature type="domain" description="E3 UFM1-protein ligase-like C-terminal" evidence="3">
    <location>
        <begin position="855"/>
        <end position="893"/>
    </location>
</feature>
<dbReference type="OrthoDB" id="10258297at2759"/>
<reference evidence="4" key="1">
    <citation type="submission" date="2020-06" db="EMBL/GenBank/DDBJ databases">
        <authorList>
            <consortium name="Plant Systems Biology data submission"/>
        </authorList>
    </citation>
    <scope>NUCLEOTIDE SEQUENCE</scope>
    <source>
        <strain evidence="4">D6</strain>
    </source>
</reference>
<feature type="region of interest" description="Disordered" evidence="1">
    <location>
        <begin position="485"/>
        <end position="532"/>
    </location>
</feature>
<dbReference type="Pfam" id="PF09743">
    <property type="entry name" value="E3_UFM1_ligase"/>
    <property type="match status" value="1"/>
</dbReference>
<dbReference type="Pfam" id="PF25041">
    <property type="entry name" value="UFL1_C"/>
    <property type="match status" value="1"/>
</dbReference>
<dbReference type="AlphaFoldDB" id="A0A9N8E973"/>
<gene>
    <name evidence="4" type="ORF">SEMRO_688_G187410.1</name>
</gene>
<proteinExistence type="predicted"/>
<dbReference type="Proteomes" id="UP001153069">
    <property type="component" value="Unassembled WGS sequence"/>
</dbReference>
<sequence length="964" mass="106002">MEEATSVETDSQHNPTVESPMPSSTDVSFSNQGVKSLLELLVKRGYFHEGIEPPQANCRRGIPVPNEDEAEEEEVLPTPYTMDDNACQVVFLEEDSDDSLTYCCTYPALLSNLRIQLKDGGRVSTNQLVTALRLRDEAPILRLLQEENFDNTTDDNMFQIGSDIVSSEFLDRVSQRVLDSLQGSTKGKKEDEQTVSDDNIGLAMVSDLSNREFHLPMEITLQALKTRLPSGFQLLELGSGIALAEDGFMERYKQKVLDYFGTLQEPVVISDVCHQRSWDVDLVATWVQEACHGTLAGDFHGGSNATSLSIGSMYTPHAHVQALREAIDELFGAQGYMTASRGAALGLSKAKMGDYIKESFPSAVLVSDNLVVSSDAILAPLEAVFQEAIAVLGFVDLQSHLPVDILDQEEDTRKIAEELVISSISKQDETKKNSKTKKKKASASVGVVVLSSSGGLFVSTGMIQHIQKNIVPDLIGKHAKSRAEEIDASGEASTATTDSSKSSSKKKGGRKGKKGSKASQDETNNNSNAETSKDVVPLAEIVKSVGLNQPELLDVDPLMKEAMESNGQLPQLSWEKTDESAEMSGDTAIDRSLNESILCELCRSCLYTDDLISSCQRAIQVELKRLESARMSKASVSRKDAAAKVRNVESAFEEWFVNGCYMLQEQAKFLEYVESWECPNEDDATTRKKLLLDKLRDEHLDGCCADFTSRLTQYCLFKNEIDPSMFQFHSTNITTNTDKDDNKEDGGLPLYCTPVDLANRQYPSTFLQLADSGNKGKVKEPLPKLREELPGSMGVSLARQWVACGGSCYQGGSKVDDAGSEFTRPGDLEKFTEYVQENCLSLCGFPFKKLDKKSEKQLLFARRQHLMRLLEETDDASGVLDLTMMLLFQQVKSVVSLGVSRHRSDLLALLISERKINDQVAELLQKLLTALDGSTTADSALIGAVKGCGLCRDISKHEIEICLG</sequence>
<dbReference type="InterPro" id="IPR056579">
    <property type="entry name" value="Ufl1_N"/>
</dbReference>